<reference evidence="1" key="1">
    <citation type="submission" date="2014-12" db="EMBL/GenBank/DDBJ databases">
        <title>Insight into the proteome of Arion vulgaris.</title>
        <authorList>
            <person name="Aradska J."/>
            <person name="Bulat T."/>
            <person name="Smidak R."/>
            <person name="Sarate P."/>
            <person name="Gangsoo J."/>
            <person name="Sialana F."/>
            <person name="Bilban M."/>
            <person name="Lubec G."/>
        </authorList>
    </citation>
    <scope>NUCLEOTIDE SEQUENCE</scope>
    <source>
        <tissue evidence="1">Skin</tissue>
    </source>
</reference>
<organism evidence="1">
    <name type="scientific">Arion vulgaris</name>
    <dbReference type="NCBI Taxonomy" id="1028688"/>
    <lineage>
        <taxon>Eukaryota</taxon>
        <taxon>Metazoa</taxon>
        <taxon>Spiralia</taxon>
        <taxon>Lophotrochozoa</taxon>
        <taxon>Mollusca</taxon>
        <taxon>Gastropoda</taxon>
        <taxon>Heterobranchia</taxon>
        <taxon>Euthyneura</taxon>
        <taxon>Panpulmonata</taxon>
        <taxon>Eupulmonata</taxon>
        <taxon>Stylommatophora</taxon>
        <taxon>Helicina</taxon>
        <taxon>Arionoidea</taxon>
        <taxon>Arionidae</taxon>
        <taxon>Arion</taxon>
    </lineage>
</organism>
<name>A0A0B6ZDK7_9EUPU</name>
<feature type="non-terminal residue" evidence="1">
    <location>
        <position position="61"/>
    </location>
</feature>
<sequence length="61" mass="7240">MYATMQLSHIPMYKYTEIIKQQLTNTTIIKHKNHQTHSLAIKLITIKHSLQYTRTQTNITQ</sequence>
<evidence type="ECO:0000313" key="1">
    <source>
        <dbReference type="EMBL" id="CEK66684.1"/>
    </source>
</evidence>
<protein>
    <submittedName>
        <fullName evidence="1">Uncharacterized protein</fullName>
    </submittedName>
</protein>
<gene>
    <name evidence="1" type="primary">ORF59766</name>
</gene>
<dbReference type="AlphaFoldDB" id="A0A0B6ZDK7"/>
<accession>A0A0B6ZDK7</accession>
<proteinExistence type="predicted"/>
<dbReference type="EMBL" id="HACG01019819">
    <property type="protein sequence ID" value="CEK66684.1"/>
    <property type="molecule type" value="Transcribed_RNA"/>
</dbReference>